<dbReference type="InterPro" id="IPR035969">
    <property type="entry name" value="Rab-GAP_TBC_sf"/>
</dbReference>
<dbReference type="OMA" id="VMHTMWL"/>
<evidence type="ECO:0000256" key="7">
    <source>
        <dbReference type="ARBA" id="ARBA00023136"/>
    </source>
</evidence>
<keyword evidence="13" id="KW-1185">Reference proteome</keyword>
<reference evidence="14 15" key="1">
    <citation type="submission" date="2025-04" db="UniProtKB">
        <authorList>
            <consortium name="RefSeq"/>
        </authorList>
    </citation>
    <scope>IDENTIFICATION</scope>
</reference>
<keyword evidence="11" id="KW-0812">Transmembrane</keyword>
<keyword evidence="11" id="KW-1133">Transmembrane helix</keyword>
<dbReference type="PROSITE" id="PS50086">
    <property type="entry name" value="TBC_RABGAP"/>
    <property type="match status" value="1"/>
</dbReference>
<comment type="function">
    <text evidence="10">Non-catalytic component of the TSC-TBC complex, a multiprotein complex that acts as a negative regulator of the canonical mTORC1 complex, an evolutionarily conserved central nutrient sensor that stimulates anabolic reactions and macromolecule biosynthesis to promote cellular biomass generation and growth. The TSC-TBC complex acts as a GTPase-activating protein (GAP) for the small GTPase RHEB, a direct activator of the protein kinase activity of mTORC1. In absence of nutrients, the TSC-TBC complex inhibits mTORC1, thereby preventing phosphorylation of ribosomal protein S6 kinase (RPS6KB1 and RPS6KB2) and EIF4EBP1 (4E-BP1) by the mTORC1 signaling. The TSC-TBC complex is inactivated in response to nutrients, relieving inhibition of mTORC1.</text>
</comment>
<dbReference type="Gene3D" id="1.10.10.750">
    <property type="entry name" value="Ypt/Rab-GAP domain of gyp1p, domain 1"/>
    <property type="match status" value="1"/>
</dbReference>
<dbReference type="GO" id="GO:0031410">
    <property type="term" value="C:cytoplasmic vesicle"/>
    <property type="evidence" value="ECO:0007669"/>
    <property type="project" value="UniProtKB-SubCell"/>
</dbReference>
<evidence type="ECO:0000259" key="12">
    <source>
        <dbReference type="PROSITE" id="PS50086"/>
    </source>
</evidence>
<evidence type="ECO:0000313" key="14">
    <source>
        <dbReference type="RefSeq" id="XP_022083817.1"/>
    </source>
</evidence>
<dbReference type="Proteomes" id="UP000694845">
    <property type="component" value="Unplaced"/>
</dbReference>
<feature type="domain" description="Rab-GAP TBC" evidence="12">
    <location>
        <begin position="48"/>
        <end position="231"/>
    </location>
</feature>
<keyword evidence="6" id="KW-0963">Cytoplasm</keyword>
<dbReference type="SUPFAM" id="SSF47923">
    <property type="entry name" value="Ypt/Rab-GAP domain of gyp1p"/>
    <property type="match status" value="2"/>
</dbReference>
<dbReference type="OrthoDB" id="18718at2759"/>
<evidence type="ECO:0000256" key="10">
    <source>
        <dbReference type="ARBA" id="ARBA00046045"/>
    </source>
</evidence>
<dbReference type="PANTHER" id="PTHR13530:SF3">
    <property type="entry name" value="TBC1 DOMAIN FAMILY MEMBER 7"/>
    <property type="match status" value="1"/>
</dbReference>
<evidence type="ECO:0000313" key="15">
    <source>
        <dbReference type="RefSeq" id="XP_022083819.1"/>
    </source>
</evidence>
<keyword evidence="9" id="KW-0968">Cytoplasmic vesicle</keyword>
<evidence type="ECO:0000256" key="6">
    <source>
        <dbReference type="ARBA" id="ARBA00022490"/>
    </source>
</evidence>
<evidence type="ECO:0000256" key="11">
    <source>
        <dbReference type="SAM" id="Phobius"/>
    </source>
</evidence>
<gene>
    <name evidence="14 15" type="primary">LOC110975552</name>
</gene>
<dbReference type="GO" id="GO:0005829">
    <property type="term" value="C:cytosol"/>
    <property type="evidence" value="ECO:0007669"/>
    <property type="project" value="UniProtKB-SubCell"/>
</dbReference>
<dbReference type="Gene3D" id="1.10.472.80">
    <property type="entry name" value="Ypt/Rab-GAP domain of gyp1p, domain 3"/>
    <property type="match status" value="1"/>
</dbReference>
<dbReference type="RefSeq" id="XP_022083819.1">
    <property type="nucleotide sequence ID" value="XM_022228127.1"/>
</dbReference>
<evidence type="ECO:0000256" key="1">
    <source>
        <dbReference type="ARBA" id="ARBA00004514"/>
    </source>
</evidence>
<dbReference type="KEGG" id="aplc:110975552"/>
<evidence type="ECO:0000313" key="13">
    <source>
        <dbReference type="Proteomes" id="UP000694845"/>
    </source>
</evidence>
<dbReference type="GO" id="GO:0032007">
    <property type="term" value="P:negative regulation of TOR signaling"/>
    <property type="evidence" value="ECO:0007669"/>
    <property type="project" value="TreeGrafter"/>
</dbReference>
<dbReference type="InterPro" id="IPR043039">
    <property type="entry name" value="TBC1D7_dom2"/>
</dbReference>
<dbReference type="FunFam" id="1.10.10.750:FF:000006">
    <property type="entry name" value="TBC1 domain family member 7"/>
    <property type="match status" value="1"/>
</dbReference>
<dbReference type="CTD" id="51256"/>
<name>A0A8B7XUA3_ACAPL</name>
<keyword evidence="7 11" id="KW-0472">Membrane</keyword>
<dbReference type="PANTHER" id="PTHR13530">
    <property type="entry name" value="TBC1 DOMAIN FAMILY MEMBER 7"/>
    <property type="match status" value="1"/>
</dbReference>
<evidence type="ECO:0000256" key="2">
    <source>
        <dbReference type="ARBA" id="ARBA00004541"/>
    </source>
</evidence>
<protein>
    <recommendedName>
        <fullName evidence="4">TBC1 domain family member 7</fullName>
    </recommendedName>
</protein>
<dbReference type="GO" id="GO:0005096">
    <property type="term" value="F:GTPase activator activity"/>
    <property type="evidence" value="ECO:0007669"/>
    <property type="project" value="UniProtKB-KW"/>
</dbReference>
<feature type="transmembrane region" description="Helical" evidence="11">
    <location>
        <begin position="227"/>
        <end position="246"/>
    </location>
</feature>
<dbReference type="Gene3D" id="1.10.8.680">
    <property type="entry name" value="Ypt/Rab-GAP domain of gyp1p, domain 2"/>
    <property type="match status" value="1"/>
</dbReference>
<keyword evidence="8" id="KW-0458">Lysosome</keyword>
<evidence type="ECO:0000256" key="4">
    <source>
        <dbReference type="ARBA" id="ARBA00015455"/>
    </source>
</evidence>
<evidence type="ECO:0000256" key="5">
    <source>
        <dbReference type="ARBA" id="ARBA00022468"/>
    </source>
</evidence>
<dbReference type="RefSeq" id="XP_022083817.1">
    <property type="nucleotide sequence ID" value="XM_022228125.1"/>
</dbReference>
<keyword evidence="5" id="KW-0343">GTPase activation</keyword>
<evidence type="ECO:0000256" key="9">
    <source>
        <dbReference type="ARBA" id="ARBA00023329"/>
    </source>
</evidence>
<evidence type="ECO:0000256" key="3">
    <source>
        <dbReference type="ARBA" id="ARBA00004656"/>
    </source>
</evidence>
<dbReference type="InterPro" id="IPR000195">
    <property type="entry name" value="Rab-GAP-TBC_dom"/>
</dbReference>
<evidence type="ECO:0000256" key="8">
    <source>
        <dbReference type="ARBA" id="ARBA00023228"/>
    </source>
</evidence>
<dbReference type="GO" id="GO:0005765">
    <property type="term" value="C:lysosomal membrane"/>
    <property type="evidence" value="ECO:0007669"/>
    <property type="project" value="UniProtKB-SubCell"/>
</dbReference>
<sequence>MADGRNFRSHYYEKVGFRGVEEKKSLQILLKDDPLDVGKLSMFCLRFPLPAMFRPLVWKVILGIVPPHPTTHDFVMQQRREQCNDLRGALRVMGLVDDGTPLSNEFLKMFLLEERRLPLEDDQLNIECLEEESFVSLAETATDIFDDEVDAYWIAVKIRRQLIEKDFILQLSQRFVTQLQKDDPQLIRHLESTGTLSRMGPVYKAWFGGIFAGVIPSGPLGRVWDRLLGGAVYITAYVAQVFVLTYRRQLLGMAKYDAILKFLLKVPPDSAEMLVNEAIERWESSGNQTKPDAL</sequence>
<organism evidence="13 14">
    <name type="scientific">Acanthaster planci</name>
    <name type="common">Crown-of-thorns starfish</name>
    <dbReference type="NCBI Taxonomy" id="133434"/>
    <lineage>
        <taxon>Eukaryota</taxon>
        <taxon>Metazoa</taxon>
        <taxon>Echinodermata</taxon>
        <taxon>Eleutherozoa</taxon>
        <taxon>Asterozoa</taxon>
        <taxon>Asteroidea</taxon>
        <taxon>Valvatacea</taxon>
        <taxon>Valvatida</taxon>
        <taxon>Acanthasteridae</taxon>
        <taxon>Acanthaster</taxon>
    </lineage>
</organism>
<comment type="subcellular location">
    <subcellularLocation>
        <location evidence="1">Cytoplasm</location>
        <location evidence="1">Cytosol</location>
    </subcellularLocation>
    <subcellularLocation>
        <location evidence="2">Cytoplasmic vesicle</location>
    </subcellularLocation>
    <subcellularLocation>
        <location evidence="3">Lysosome membrane</location>
    </subcellularLocation>
</comment>
<dbReference type="AlphaFoldDB" id="A0A8B7XUA3"/>
<accession>A0A8B7XUA3</accession>
<dbReference type="GeneID" id="110975552"/>
<proteinExistence type="predicted"/>
<dbReference type="InterPro" id="IPR039842">
    <property type="entry name" value="TBC1D7"/>
</dbReference>